<feature type="domain" description="WH2" evidence="2">
    <location>
        <begin position="235"/>
        <end position="255"/>
    </location>
</feature>
<keyword evidence="4" id="KW-1185">Reference proteome</keyword>
<gene>
    <name evidence="3" type="ORF">B7463_g9604</name>
</gene>
<sequence>MQPLDVGVFQPYKHWHNKAIHNTTESLDFEYTMASFFRDLPDIREKTFKKSTIQHAFKKASMWPVDQEATFALMKKYMKSEPKKEVVIKPELPKPGTPATIQQVQYQLGDLKPKCKKEALRKKAIKQLPRGVVGEVVMYKEYTPPPFPSLNAPPPPPLPSSNAPPPPPLPSSNAPPPPPLPSSNAPPPPPLPSSNAPPPPPLPSLGGPPAPPPPPPNRDSGYASSAPSLPPPSGDRANLLAGIQKAGGINALKKVDRSQIRDRSAAIVPGTAQDTAPASSGGPPAGANGGGGGLADALQAALNKRKQKVSASDDEADDDEWD</sequence>
<feature type="non-terminal residue" evidence="3">
    <location>
        <position position="1"/>
    </location>
</feature>
<dbReference type="PROSITE" id="PS51082">
    <property type="entry name" value="WH2"/>
    <property type="match status" value="1"/>
</dbReference>
<dbReference type="STRING" id="5539.A0A3E2H0D0"/>
<organism evidence="3 4">
    <name type="scientific">Scytalidium lignicola</name>
    <name type="common">Hyphomycete</name>
    <dbReference type="NCBI Taxonomy" id="5539"/>
    <lineage>
        <taxon>Eukaryota</taxon>
        <taxon>Fungi</taxon>
        <taxon>Dikarya</taxon>
        <taxon>Ascomycota</taxon>
        <taxon>Pezizomycotina</taxon>
        <taxon>Leotiomycetes</taxon>
        <taxon>Leotiomycetes incertae sedis</taxon>
        <taxon>Scytalidium</taxon>
    </lineage>
</organism>
<accession>A0A3E2H0D0</accession>
<protein>
    <recommendedName>
        <fullName evidence="2">WH2 domain-containing protein</fullName>
    </recommendedName>
</protein>
<feature type="compositionally biased region" description="Basic and acidic residues" evidence="1">
    <location>
        <begin position="253"/>
        <end position="264"/>
    </location>
</feature>
<feature type="compositionally biased region" description="Pro residues" evidence="1">
    <location>
        <begin position="148"/>
        <end position="217"/>
    </location>
</feature>
<dbReference type="Proteomes" id="UP000258309">
    <property type="component" value="Unassembled WGS sequence"/>
</dbReference>
<feature type="compositionally biased region" description="Gly residues" evidence="1">
    <location>
        <begin position="283"/>
        <end position="294"/>
    </location>
</feature>
<evidence type="ECO:0000313" key="3">
    <source>
        <dbReference type="EMBL" id="RFU26737.1"/>
    </source>
</evidence>
<evidence type="ECO:0000313" key="4">
    <source>
        <dbReference type="Proteomes" id="UP000258309"/>
    </source>
</evidence>
<proteinExistence type="predicted"/>
<dbReference type="EMBL" id="NCSJ02000245">
    <property type="protein sequence ID" value="RFU26737.1"/>
    <property type="molecule type" value="Genomic_DNA"/>
</dbReference>
<dbReference type="OrthoDB" id="3440189at2759"/>
<dbReference type="GO" id="GO:0003779">
    <property type="term" value="F:actin binding"/>
    <property type="evidence" value="ECO:0007669"/>
    <property type="project" value="InterPro"/>
</dbReference>
<feature type="non-terminal residue" evidence="3">
    <location>
        <position position="322"/>
    </location>
</feature>
<dbReference type="AlphaFoldDB" id="A0A3E2H0D0"/>
<feature type="region of interest" description="Disordered" evidence="1">
    <location>
        <begin position="148"/>
        <end position="322"/>
    </location>
</feature>
<name>A0A3E2H0D0_SCYLI</name>
<reference evidence="3 4" key="1">
    <citation type="submission" date="2018-05" db="EMBL/GenBank/DDBJ databases">
        <title>Draft genome sequence of Scytalidium lignicola DSM 105466, a ubiquitous saprotrophic fungus.</title>
        <authorList>
            <person name="Buettner E."/>
            <person name="Gebauer A.M."/>
            <person name="Hofrichter M."/>
            <person name="Liers C."/>
            <person name="Kellner H."/>
        </authorList>
    </citation>
    <scope>NUCLEOTIDE SEQUENCE [LARGE SCALE GENOMIC DNA]</scope>
    <source>
        <strain evidence="3 4">DSM 105466</strain>
    </source>
</reference>
<feature type="compositionally biased region" description="Acidic residues" evidence="1">
    <location>
        <begin position="312"/>
        <end position="322"/>
    </location>
</feature>
<comment type="caution">
    <text evidence="3">The sequence shown here is derived from an EMBL/GenBank/DDBJ whole genome shotgun (WGS) entry which is preliminary data.</text>
</comment>
<evidence type="ECO:0000259" key="2">
    <source>
        <dbReference type="PROSITE" id="PS51082"/>
    </source>
</evidence>
<evidence type="ECO:0000256" key="1">
    <source>
        <dbReference type="SAM" id="MobiDB-lite"/>
    </source>
</evidence>
<dbReference type="InterPro" id="IPR003124">
    <property type="entry name" value="WH2_dom"/>
</dbReference>